<protein>
    <submittedName>
        <fullName evidence="6">Pectin degradation repressor protein KdgR</fullName>
    </submittedName>
</protein>
<accession>A0A5S9QM52</accession>
<dbReference type="PROSITE" id="PS51078">
    <property type="entry name" value="ICLR_ED"/>
    <property type="match status" value="1"/>
</dbReference>
<dbReference type="GO" id="GO:0003677">
    <property type="term" value="F:DNA binding"/>
    <property type="evidence" value="ECO:0007669"/>
    <property type="project" value="UniProtKB-KW"/>
</dbReference>
<gene>
    <name evidence="6" type="primary">kdgR_4</name>
    <name evidence="6" type="ORF">AELLOGFF_04219</name>
</gene>
<dbReference type="Pfam" id="PF01614">
    <property type="entry name" value="IclR_C"/>
    <property type="match status" value="1"/>
</dbReference>
<dbReference type="InterPro" id="IPR036388">
    <property type="entry name" value="WH-like_DNA-bd_sf"/>
</dbReference>
<keyword evidence="3" id="KW-0804">Transcription</keyword>
<dbReference type="InterPro" id="IPR005471">
    <property type="entry name" value="Tscrpt_reg_IclR_N"/>
</dbReference>
<organism evidence="6 7">
    <name type="scientific">Mycolicibacterium vanbaalenii</name>
    <name type="common">Mycobacterium vanbaalenii</name>
    <dbReference type="NCBI Taxonomy" id="110539"/>
    <lineage>
        <taxon>Bacteria</taxon>
        <taxon>Bacillati</taxon>
        <taxon>Actinomycetota</taxon>
        <taxon>Actinomycetes</taxon>
        <taxon>Mycobacteriales</taxon>
        <taxon>Mycobacteriaceae</taxon>
        <taxon>Mycolicibacterium</taxon>
    </lineage>
</organism>
<dbReference type="CDD" id="cd00090">
    <property type="entry name" value="HTH_ARSR"/>
    <property type="match status" value="1"/>
</dbReference>
<dbReference type="PANTHER" id="PTHR30136:SF35">
    <property type="entry name" value="HTH-TYPE TRANSCRIPTIONAL REGULATOR RV1719"/>
    <property type="match status" value="1"/>
</dbReference>
<keyword evidence="1" id="KW-0805">Transcription regulation</keyword>
<evidence type="ECO:0000259" key="5">
    <source>
        <dbReference type="PROSITE" id="PS51078"/>
    </source>
</evidence>
<dbReference type="InterPro" id="IPR029016">
    <property type="entry name" value="GAF-like_dom_sf"/>
</dbReference>
<dbReference type="Pfam" id="PF09339">
    <property type="entry name" value="HTH_IclR"/>
    <property type="match status" value="1"/>
</dbReference>
<dbReference type="SUPFAM" id="SSF55781">
    <property type="entry name" value="GAF domain-like"/>
    <property type="match status" value="1"/>
</dbReference>
<name>A0A5S9QM52_MYCVN</name>
<dbReference type="Gene3D" id="3.30.450.40">
    <property type="match status" value="1"/>
</dbReference>
<proteinExistence type="predicted"/>
<feature type="domain" description="IclR-ED" evidence="5">
    <location>
        <begin position="81"/>
        <end position="248"/>
    </location>
</feature>
<evidence type="ECO:0000256" key="2">
    <source>
        <dbReference type="ARBA" id="ARBA00023125"/>
    </source>
</evidence>
<dbReference type="InterPro" id="IPR014757">
    <property type="entry name" value="Tscrpt_reg_IclR_C"/>
</dbReference>
<dbReference type="InterPro" id="IPR036390">
    <property type="entry name" value="WH_DNA-bd_sf"/>
</dbReference>
<keyword evidence="2" id="KW-0238">DNA-binding</keyword>
<evidence type="ECO:0000313" key="6">
    <source>
        <dbReference type="EMBL" id="CAA0120054.1"/>
    </source>
</evidence>
<feature type="domain" description="HTH iclR-type" evidence="4">
    <location>
        <begin position="17"/>
        <end position="78"/>
    </location>
</feature>
<dbReference type="GO" id="GO:0045892">
    <property type="term" value="P:negative regulation of DNA-templated transcription"/>
    <property type="evidence" value="ECO:0007669"/>
    <property type="project" value="TreeGrafter"/>
</dbReference>
<dbReference type="SUPFAM" id="SSF46785">
    <property type="entry name" value="Winged helix' DNA-binding domain"/>
    <property type="match status" value="1"/>
</dbReference>
<dbReference type="PROSITE" id="PS51077">
    <property type="entry name" value="HTH_ICLR"/>
    <property type="match status" value="1"/>
</dbReference>
<dbReference type="PANTHER" id="PTHR30136">
    <property type="entry name" value="HELIX-TURN-HELIX TRANSCRIPTIONAL REGULATOR, ICLR FAMILY"/>
    <property type="match status" value="1"/>
</dbReference>
<sequence>MTGPAPPPTKATDTDSRTAVEKACVLLSAFNHRPGSIVGVSELARRSGLTKSTAFRQLAILERADMVERVGRGYRIGRTLKTLAGSAVEYEHSPLTAELLPYLVEVFEHTRHTVQLGILDGNDIVFLSTVRGHHTLAPPTHPRLPAHTTAAGKVLLAYRGIDAAAPDIAASMAAGRSTGIPRQPVAFDIGETNKTVCCVAAPITTGDRAPTAAISVCAPNGAPLRGPANVLVRISQVASRQLHTSLAGCQSP</sequence>
<evidence type="ECO:0000256" key="1">
    <source>
        <dbReference type="ARBA" id="ARBA00023015"/>
    </source>
</evidence>
<dbReference type="InterPro" id="IPR011991">
    <property type="entry name" value="ArsR-like_HTH"/>
</dbReference>
<dbReference type="Gene3D" id="1.10.10.10">
    <property type="entry name" value="Winged helix-like DNA-binding domain superfamily/Winged helix DNA-binding domain"/>
    <property type="match status" value="1"/>
</dbReference>
<dbReference type="EMBL" id="CACSIP010000017">
    <property type="protein sequence ID" value="CAA0120054.1"/>
    <property type="molecule type" value="Genomic_DNA"/>
</dbReference>
<dbReference type="AlphaFoldDB" id="A0A5S9QM52"/>
<dbReference type="RefSeq" id="WP_159230823.1">
    <property type="nucleotide sequence ID" value="NZ_CACSIP010000017.1"/>
</dbReference>
<keyword evidence="7" id="KW-1185">Reference proteome</keyword>
<reference evidence="6 7" key="1">
    <citation type="submission" date="2019-11" db="EMBL/GenBank/DDBJ databases">
        <authorList>
            <person name="Holert J."/>
        </authorList>
    </citation>
    <scope>NUCLEOTIDE SEQUENCE [LARGE SCALE GENOMIC DNA]</scope>
    <source>
        <strain evidence="6">BC8_1</strain>
    </source>
</reference>
<dbReference type="InterPro" id="IPR050707">
    <property type="entry name" value="HTH_MetabolicPath_Reg"/>
</dbReference>
<evidence type="ECO:0000313" key="7">
    <source>
        <dbReference type="Proteomes" id="UP000430146"/>
    </source>
</evidence>
<dbReference type="GO" id="GO:0003700">
    <property type="term" value="F:DNA-binding transcription factor activity"/>
    <property type="evidence" value="ECO:0007669"/>
    <property type="project" value="TreeGrafter"/>
</dbReference>
<dbReference type="OrthoDB" id="60629at2"/>
<dbReference type="SMART" id="SM00346">
    <property type="entry name" value="HTH_ICLR"/>
    <property type="match status" value="1"/>
</dbReference>
<evidence type="ECO:0000259" key="4">
    <source>
        <dbReference type="PROSITE" id="PS51077"/>
    </source>
</evidence>
<evidence type="ECO:0000256" key="3">
    <source>
        <dbReference type="ARBA" id="ARBA00023163"/>
    </source>
</evidence>
<dbReference type="Proteomes" id="UP000430146">
    <property type="component" value="Unassembled WGS sequence"/>
</dbReference>